<dbReference type="EMBL" id="DS737344">
    <property type="protein sequence ID" value="EEC07298.1"/>
    <property type="molecule type" value="Genomic_DNA"/>
</dbReference>
<dbReference type="HOGENOM" id="CLU_2925167_0_0_1"/>
<evidence type="ECO:0000313" key="3">
    <source>
        <dbReference type="Proteomes" id="UP000001555"/>
    </source>
</evidence>
<keyword evidence="3" id="KW-1185">Reference proteome</keyword>
<name>B7PL26_IXOSC</name>
<dbReference type="AlphaFoldDB" id="B7PL26"/>
<reference evidence="1 3" key="1">
    <citation type="submission" date="2008-03" db="EMBL/GenBank/DDBJ databases">
        <title>Annotation of Ixodes scapularis.</title>
        <authorList>
            <consortium name="Ixodes scapularis Genome Project Consortium"/>
            <person name="Caler E."/>
            <person name="Hannick L.I."/>
            <person name="Bidwell S."/>
            <person name="Joardar V."/>
            <person name="Thiagarajan M."/>
            <person name="Amedeo P."/>
            <person name="Galinsky K.J."/>
            <person name="Schobel S."/>
            <person name="Inman J."/>
            <person name="Hostetler J."/>
            <person name="Miller J."/>
            <person name="Hammond M."/>
            <person name="Megy K."/>
            <person name="Lawson D."/>
            <person name="Kodira C."/>
            <person name="Sutton G."/>
            <person name="Meyer J."/>
            <person name="Hill C.A."/>
            <person name="Birren B."/>
            <person name="Nene V."/>
            <person name="Collins F."/>
            <person name="Alarcon-Chaidez F."/>
            <person name="Wikel S."/>
            <person name="Strausberg R."/>
        </authorList>
    </citation>
    <scope>NUCLEOTIDE SEQUENCE [LARGE SCALE GENOMIC DNA]</scope>
    <source>
        <strain evidence="3">Wikel</strain>
        <strain evidence="1">Wikel colony</strain>
    </source>
</reference>
<dbReference type="PaxDb" id="6945-B7PL26"/>
<gene>
    <name evidence="1" type="ORF">IscW_ISCW018471</name>
</gene>
<dbReference type="EMBL" id="ABJB010391431">
    <property type="status" value="NOT_ANNOTATED_CDS"/>
    <property type="molecule type" value="Genomic_DNA"/>
</dbReference>
<dbReference type="VEuPathDB" id="VectorBase:ISCW018471"/>
<reference evidence="2" key="2">
    <citation type="submission" date="2020-05" db="UniProtKB">
        <authorList>
            <consortium name="EnsemblMetazoa"/>
        </authorList>
    </citation>
    <scope>IDENTIFICATION</scope>
    <source>
        <strain evidence="2">wikel</strain>
    </source>
</reference>
<dbReference type="InParanoid" id="B7PL26"/>
<dbReference type="EnsemblMetazoa" id="ISCW018471-RA">
    <property type="protein sequence ID" value="ISCW018471-PA"/>
    <property type="gene ID" value="ISCW018471"/>
</dbReference>
<evidence type="ECO:0000313" key="1">
    <source>
        <dbReference type="EMBL" id="EEC07298.1"/>
    </source>
</evidence>
<sequence length="61" mass="6690">MKNMNERSLFSSFDKLNAVIWKIVKVPIANRAISVLIVARLTTTAVILSINAGKPAYTSGR</sequence>
<protein>
    <submittedName>
        <fullName evidence="1 2">Uncharacterized protein</fullName>
    </submittedName>
</protein>
<evidence type="ECO:0000313" key="2">
    <source>
        <dbReference type="EnsemblMetazoa" id="ISCW018471-PA"/>
    </source>
</evidence>
<dbReference type="Proteomes" id="UP000001555">
    <property type="component" value="Unassembled WGS sequence"/>
</dbReference>
<dbReference type="VEuPathDB" id="VectorBase:ISCI018471"/>
<accession>B7PL26</accession>
<proteinExistence type="predicted"/>
<organism>
    <name type="scientific">Ixodes scapularis</name>
    <name type="common">Black-legged tick</name>
    <name type="synonym">Deer tick</name>
    <dbReference type="NCBI Taxonomy" id="6945"/>
    <lineage>
        <taxon>Eukaryota</taxon>
        <taxon>Metazoa</taxon>
        <taxon>Ecdysozoa</taxon>
        <taxon>Arthropoda</taxon>
        <taxon>Chelicerata</taxon>
        <taxon>Arachnida</taxon>
        <taxon>Acari</taxon>
        <taxon>Parasitiformes</taxon>
        <taxon>Ixodida</taxon>
        <taxon>Ixodoidea</taxon>
        <taxon>Ixodidae</taxon>
        <taxon>Ixodinae</taxon>
        <taxon>Ixodes</taxon>
    </lineage>
</organism>